<dbReference type="InterPro" id="IPR045057">
    <property type="entry name" value="Gcn5-rel_NAT"/>
</dbReference>
<comment type="caution">
    <text evidence="2">The sequence shown here is derived from an EMBL/GenBank/DDBJ whole genome shotgun (WGS) entry which is preliminary data.</text>
</comment>
<keyword evidence="2" id="KW-0808">Transferase</keyword>
<reference evidence="2 3" key="1">
    <citation type="submission" date="2020-07" db="EMBL/GenBank/DDBJ databases">
        <title>Streptomyces isolated from Indian soil.</title>
        <authorList>
            <person name="Mandal S."/>
            <person name="Maiti P.K."/>
        </authorList>
    </citation>
    <scope>NUCLEOTIDE SEQUENCE [LARGE SCALE GENOMIC DNA]</scope>
    <source>
        <strain evidence="2 3">PSKA54</strain>
    </source>
</reference>
<dbReference type="InterPro" id="IPR016181">
    <property type="entry name" value="Acyl_CoA_acyltransferase"/>
</dbReference>
<dbReference type="PANTHER" id="PTHR31435">
    <property type="entry name" value="PROTEIN NATD1"/>
    <property type="match status" value="1"/>
</dbReference>
<gene>
    <name evidence="2" type="ORF">H1V43_09730</name>
</gene>
<keyword evidence="3" id="KW-1185">Reference proteome</keyword>
<dbReference type="EMBL" id="JACEQY010000007">
    <property type="protein sequence ID" value="MBA4861658.1"/>
    <property type="molecule type" value="Genomic_DNA"/>
</dbReference>
<dbReference type="RefSeq" id="WP_181863611.1">
    <property type="nucleotide sequence ID" value="NZ_JACEQY010000007.1"/>
</dbReference>
<evidence type="ECO:0000313" key="3">
    <source>
        <dbReference type="Proteomes" id="UP000586976"/>
    </source>
</evidence>
<evidence type="ECO:0000259" key="1">
    <source>
        <dbReference type="PROSITE" id="PS51729"/>
    </source>
</evidence>
<proteinExistence type="predicted"/>
<dbReference type="AlphaFoldDB" id="A0A7W2HF66"/>
<sequence>MTQPAAAPTVQRVDAKHRYEIQVDGKTAGLTAYRDRDDQRVFYHTEIDDAFAGQGLASILVQQALTDVRESGKRIVPVCPYVAKFLKKHEEFADITDPVTPEVLQWLDAERQH</sequence>
<feature type="domain" description="N-acetyltransferase" evidence="1">
    <location>
        <begin position="11"/>
        <end position="97"/>
    </location>
</feature>
<dbReference type="PROSITE" id="PS51729">
    <property type="entry name" value="GNAT_YJDJ"/>
    <property type="match status" value="1"/>
</dbReference>
<dbReference type="Pfam" id="PF14542">
    <property type="entry name" value="Acetyltransf_CG"/>
    <property type="match status" value="1"/>
</dbReference>
<dbReference type="Proteomes" id="UP000586976">
    <property type="component" value="Unassembled WGS sequence"/>
</dbReference>
<dbReference type="GO" id="GO:0016740">
    <property type="term" value="F:transferase activity"/>
    <property type="evidence" value="ECO:0007669"/>
    <property type="project" value="UniProtKB-KW"/>
</dbReference>
<name>A0A7W2HF66_9ACTN</name>
<dbReference type="PANTHER" id="PTHR31435:SF10">
    <property type="entry name" value="BSR4717 PROTEIN"/>
    <property type="match status" value="1"/>
</dbReference>
<accession>A0A7W2HF66</accession>
<organism evidence="2 3">
    <name type="scientific">Streptomyces himalayensis subsp. aureolus</name>
    <dbReference type="NCBI Taxonomy" id="2758039"/>
    <lineage>
        <taxon>Bacteria</taxon>
        <taxon>Bacillati</taxon>
        <taxon>Actinomycetota</taxon>
        <taxon>Actinomycetes</taxon>
        <taxon>Kitasatosporales</taxon>
        <taxon>Streptomycetaceae</taxon>
        <taxon>Streptomyces</taxon>
        <taxon>Streptomyces himalayensis</taxon>
    </lineage>
</organism>
<protein>
    <submittedName>
        <fullName evidence="2">N-acetyltransferase</fullName>
    </submittedName>
</protein>
<dbReference type="Gene3D" id="3.40.630.30">
    <property type="match status" value="1"/>
</dbReference>
<evidence type="ECO:0000313" key="2">
    <source>
        <dbReference type="EMBL" id="MBA4861658.1"/>
    </source>
</evidence>
<dbReference type="InterPro" id="IPR031165">
    <property type="entry name" value="GNAT_YJDJ"/>
</dbReference>
<dbReference type="SUPFAM" id="SSF55729">
    <property type="entry name" value="Acyl-CoA N-acyltransferases (Nat)"/>
    <property type="match status" value="1"/>
</dbReference>